<reference evidence="1" key="1">
    <citation type="submission" date="2022-11" db="EMBL/GenBank/DDBJ databases">
        <title>Genome Sequence of Nemania bipapillata.</title>
        <authorList>
            <person name="Buettner E."/>
        </authorList>
    </citation>
    <scope>NUCLEOTIDE SEQUENCE</scope>
    <source>
        <strain evidence="1">CP14</strain>
    </source>
</reference>
<comment type="caution">
    <text evidence="1">The sequence shown here is derived from an EMBL/GenBank/DDBJ whole genome shotgun (WGS) entry which is preliminary data.</text>
</comment>
<keyword evidence="2" id="KW-1185">Reference proteome</keyword>
<organism evidence="1 2">
    <name type="scientific">Nemania bipapillata</name>
    <dbReference type="NCBI Taxonomy" id="110536"/>
    <lineage>
        <taxon>Eukaryota</taxon>
        <taxon>Fungi</taxon>
        <taxon>Dikarya</taxon>
        <taxon>Ascomycota</taxon>
        <taxon>Pezizomycotina</taxon>
        <taxon>Sordariomycetes</taxon>
        <taxon>Xylariomycetidae</taxon>
        <taxon>Xylariales</taxon>
        <taxon>Xylariaceae</taxon>
        <taxon>Nemania</taxon>
    </lineage>
</organism>
<accession>A0ACC2IT96</accession>
<evidence type="ECO:0000313" key="1">
    <source>
        <dbReference type="EMBL" id="KAJ8118391.1"/>
    </source>
</evidence>
<protein>
    <submittedName>
        <fullName evidence="1">Uncharacterized protein</fullName>
    </submittedName>
</protein>
<sequence length="368" mass="42564">MAGLLEDVSSRGNISMANVDHFLVNENQASLKPTSVKIPDLFSSIMSAEPLMNPHYEKVKPQADSWAAMVYDLDEYMAKRNAKVDFAYMSALWAPHADKEGYRMVVDWNHWVFAFDDQFDEGHLSDDPYLAQKEIDAAIAIMSDDHPPITKEMNPIQYVFQTLWKRLQERAGPEQQRRWIENHKDYFTGLLRQVEIQKTQKKLTVDEYIDFRRQSIGAKSTCTLVEYVHGIKISQSVLDHPSIVECENISAELSFLVNDLLSLRKDLELGVEHNLVILLKKHGLSEQEAVNKIEGMLNERYRRWYRALAELPVWGEEVDREVLKYLDVCRNIALGNVYWSYQSGRYLKEEGPKVRATRILNLPILSSN</sequence>
<evidence type="ECO:0000313" key="2">
    <source>
        <dbReference type="Proteomes" id="UP001153334"/>
    </source>
</evidence>
<name>A0ACC2IT96_9PEZI</name>
<dbReference type="Proteomes" id="UP001153334">
    <property type="component" value="Unassembled WGS sequence"/>
</dbReference>
<gene>
    <name evidence="1" type="ORF">ONZ43_g3998</name>
</gene>
<proteinExistence type="predicted"/>
<dbReference type="EMBL" id="JAPESX010001014">
    <property type="protein sequence ID" value="KAJ8118391.1"/>
    <property type="molecule type" value="Genomic_DNA"/>
</dbReference>